<accession>Q0AGQ2</accession>
<sequence length="35" mass="3972">MPLDHLILIERSTSPVAIIWSASDCPYCRLLEKIS</sequence>
<dbReference type="Proteomes" id="UP000001966">
    <property type="component" value="Chromosome"/>
</dbReference>
<dbReference type="AlphaFoldDB" id="Q0AGQ2"/>
<organism evidence="1 2">
    <name type="scientific">Nitrosomonas eutropha (strain DSM 101675 / C91 / Nm57)</name>
    <dbReference type="NCBI Taxonomy" id="335283"/>
    <lineage>
        <taxon>Bacteria</taxon>
        <taxon>Pseudomonadati</taxon>
        <taxon>Pseudomonadota</taxon>
        <taxon>Betaproteobacteria</taxon>
        <taxon>Nitrosomonadales</taxon>
        <taxon>Nitrosomonadaceae</taxon>
        <taxon>Nitrosomonas</taxon>
    </lineage>
</organism>
<dbReference type="KEGG" id="net:Neut_1226"/>
<dbReference type="EMBL" id="CP000450">
    <property type="protein sequence ID" value="ABI59480.1"/>
    <property type="molecule type" value="Genomic_DNA"/>
</dbReference>
<keyword evidence="1" id="KW-0413">Isomerase</keyword>
<evidence type="ECO:0000313" key="1">
    <source>
        <dbReference type="EMBL" id="ABI59480.1"/>
    </source>
</evidence>
<dbReference type="GO" id="GO:0016853">
    <property type="term" value="F:isomerase activity"/>
    <property type="evidence" value="ECO:0007669"/>
    <property type="project" value="UniProtKB-KW"/>
</dbReference>
<protein>
    <submittedName>
        <fullName evidence="1">Protein disulfide-isomerase</fullName>
    </submittedName>
</protein>
<evidence type="ECO:0000313" key="2">
    <source>
        <dbReference type="Proteomes" id="UP000001966"/>
    </source>
</evidence>
<proteinExistence type="predicted"/>
<dbReference type="HOGENOM" id="CLU_3366071_0_0_4"/>
<name>Q0AGQ2_NITEC</name>
<gene>
    <name evidence="1" type="ordered locus">Neut_1226</name>
</gene>
<reference evidence="1 2" key="1">
    <citation type="journal article" date="2007" name="Environ. Microbiol.">
        <title>Whole-genome analysis of the ammonia-oxidizing bacterium, Nitrosomonas eutropha C91: implications for niche adaptation.</title>
        <authorList>
            <person name="Stein L.Y."/>
            <person name="Arp D.J."/>
            <person name="Berube P.M."/>
            <person name="Chain P.S."/>
            <person name="Hauser L."/>
            <person name="Jetten M.S."/>
            <person name="Klotz M.G."/>
            <person name="Larimer F.W."/>
            <person name="Norton J.M."/>
            <person name="Op den Camp H.J.M."/>
            <person name="Shin M."/>
            <person name="Wei X."/>
        </authorList>
    </citation>
    <scope>NUCLEOTIDE SEQUENCE [LARGE SCALE GENOMIC DNA]</scope>
    <source>
        <strain evidence="2">DSM 101675 / C91 / Nm57</strain>
    </source>
</reference>